<reference evidence="2" key="1">
    <citation type="journal article" date="2022" name="bioRxiv">
        <title>Sequencing and chromosome-scale assembly of the giantPleurodeles waltlgenome.</title>
        <authorList>
            <person name="Brown T."/>
            <person name="Elewa A."/>
            <person name="Iarovenko S."/>
            <person name="Subramanian E."/>
            <person name="Araus A.J."/>
            <person name="Petzold A."/>
            <person name="Susuki M."/>
            <person name="Suzuki K.-i.T."/>
            <person name="Hayashi T."/>
            <person name="Toyoda A."/>
            <person name="Oliveira C."/>
            <person name="Osipova E."/>
            <person name="Leigh N.D."/>
            <person name="Simon A."/>
            <person name="Yun M.H."/>
        </authorList>
    </citation>
    <scope>NUCLEOTIDE SEQUENCE</scope>
    <source>
        <strain evidence="2">20211129_DDA</strain>
        <tissue evidence="2">Liver</tissue>
    </source>
</reference>
<evidence type="ECO:0000313" key="3">
    <source>
        <dbReference type="Proteomes" id="UP001066276"/>
    </source>
</evidence>
<dbReference type="EMBL" id="JANPWB010000009">
    <property type="protein sequence ID" value="KAJ1151037.1"/>
    <property type="molecule type" value="Genomic_DNA"/>
</dbReference>
<evidence type="ECO:0000313" key="2">
    <source>
        <dbReference type="EMBL" id="KAJ1151037.1"/>
    </source>
</evidence>
<keyword evidence="3" id="KW-1185">Reference proteome</keyword>
<name>A0AAV7RHB2_PLEWA</name>
<comment type="caution">
    <text evidence="2">The sequence shown here is derived from an EMBL/GenBank/DDBJ whole genome shotgun (WGS) entry which is preliminary data.</text>
</comment>
<feature type="compositionally biased region" description="Polar residues" evidence="1">
    <location>
        <begin position="75"/>
        <end position="94"/>
    </location>
</feature>
<feature type="region of interest" description="Disordered" evidence="1">
    <location>
        <begin position="56"/>
        <end position="114"/>
    </location>
</feature>
<dbReference type="AlphaFoldDB" id="A0AAV7RHB2"/>
<feature type="compositionally biased region" description="Low complexity" evidence="1">
    <location>
        <begin position="101"/>
        <end position="114"/>
    </location>
</feature>
<protein>
    <submittedName>
        <fullName evidence="2">Uncharacterized protein</fullName>
    </submittedName>
</protein>
<dbReference type="Proteomes" id="UP001066276">
    <property type="component" value="Chromosome 5"/>
</dbReference>
<proteinExistence type="predicted"/>
<gene>
    <name evidence="2" type="ORF">NDU88_003824</name>
</gene>
<accession>A0AAV7RHB2</accession>
<evidence type="ECO:0000256" key="1">
    <source>
        <dbReference type="SAM" id="MobiDB-lite"/>
    </source>
</evidence>
<organism evidence="2 3">
    <name type="scientific">Pleurodeles waltl</name>
    <name type="common">Iberian ribbed newt</name>
    <dbReference type="NCBI Taxonomy" id="8319"/>
    <lineage>
        <taxon>Eukaryota</taxon>
        <taxon>Metazoa</taxon>
        <taxon>Chordata</taxon>
        <taxon>Craniata</taxon>
        <taxon>Vertebrata</taxon>
        <taxon>Euteleostomi</taxon>
        <taxon>Amphibia</taxon>
        <taxon>Batrachia</taxon>
        <taxon>Caudata</taxon>
        <taxon>Salamandroidea</taxon>
        <taxon>Salamandridae</taxon>
        <taxon>Pleurodelinae</taxon>
        <taxon>Pleurodeles</taxon>
    </lineage>
</organism>
<sequence>MLYFCPCGESIVKVQTPEGVRKMAHNYYRRLAEGHLSPEVESTDEVARISNLTQMTESRVPHVTRGVPDARPVAPSSSRRTGQHMQTYSTQETYTGRVRSADAISAAPIPIKGS</sequence>